<keyword evidence="1" id="KW-0812">Transmembrane</keyword>
<comment type="caution">
    <text evidence="2">The sequence shown here is derived from an EMBL/GenBank/DDBJ whole genome shotgun (WGS) entry which is preliminary data.</text>
</comment>
<name>A0ABT4Q7Z9_9BACL</name>
<reference evidence="2 3" key="1">
    <citation type="submission" date="2022-12" db="EMBL/GenBank/DDBJ databases">
        <title>Draft genome sequence of Paenibacillus sp. dW9.</title>
        <authorList>
            <person name="Choi E.-W."/>
            <person name="Kim D.-U."/>
        </authorList>
    </citation>
    <scope>NUCLEOTIDE SEQUENCE [LARGE SCALE GENOMIC DNA]</scope>
    <source>
        <strain evidence="3">dW9</strain>
    </source>
</reference>
<dbReference type="EMBL" id="JAQAGZ010000006">
    <property type="protein sequence ID" value="MCZ8512989.1"/>
    <property type="molecule type" value="Genomic_DNA"/>
</dbReference>
<dbReference type="RefSeq" id="WP_269881452.1">
    <property type="nucleotide sequence ID" value="NZ_JAQAGZ010000006.1"/>
</dbReference>
<proteinExistence type="predicted"/>
<keyword evidence="1" id="KW-1133">Transmembrane helix</keyword>
<dbReference type="Proteomes" id="UP001527882">
    <property type="component" value="Unassembled WGS sequence"/>
</dbReference>
<protein>
    <submittedName>
        <fullName evidence="2">Uncharacterized protein</fullName>
    </submittedName>
</protein>
<sequence>MKLRLIPVVVSVLISGTVLFGGYFAYQSYAMESPLQKTVSSIPGVHLVSLNLNTTDAVMELKLDPGVSLREAYAKISKDGAGALGTRTLKLKVDNASSPKLDQWWSSALFEVAQAMETKQYSQIPKTLEARSAAAGDGLKVTTEMDDRYVYITMIDGDASKYVMLPRTPAKMGVWPNE</sequence>
<keyword evidence="3" id="KW-1185">Reference proteome</keyword>
<organism evidence="2 3">
    <name type="scientific">Paenibacillus gyeongsangnamensis</name>
    <dbReference type="NCBI Taxonomy" id="3388067"/>
    <lineage>
        <taxon>Bacteria</taxon>
        <taxon>Bacillati</taxon>
        <taxon>Bacillota</taxon>
        <taxon>Bacilli</taxon>
        <taxon>Bacillales</taxon>
        <taxon>Paenibacillaceae</taxon>
        <taxon>Paenibacillus</taxon>
    </lineage>
</organism>
<gene>
    <name evidence="2" type="ORF">O9H85_11265</name>
</gene>
<keyword evidence="1" id="KW-0472">Membrane</keyword>
<evidence type="ECO:0000256" key="1">
    <source>
        <dbReference type="SAM" id="Phobius"/>
    </source>
</evidence>
<evidence type="ECO:0000313" key="3">
    <source>
        <dbReference type="Proteomes" id="UP001527882"/>
    </source>
</evidence>
<accession>A0ABT4Q7Z9</accession>
<evidence type="ECO:0000313" key="2">
    <source>
        <dbReference type="EMBL" id="MCZ8512989.1"/>
    </source>
</evidence>
<feature type="transmembrane region" description="Helical" evidence="1">
    <location>
        <begin position="6"/>
        <end position="26"/>
    </location>
</feature>